<dbReference type="GO" id="GO:0033499">
    <property type="term" value="P:galactose catabolic process via UDP-galactose, Leloir pathway"/>
    <property type="evidence" value="ECO:0007669"/>
    <property type="project" value="TreeGrafter"/>
</dbReference>
<reference evidence="6" key="3">
    <citation type="submission" date="2025-04" db="UniProtKB">
        <authorList>
            <consortium name="RefSeq"/>
        </authorList>
    </citation>
    <scope>IDENTIFICATION</scope>
    <source>
        <strain evidence="6">CBS 781.70</strain>
    </source>
</reference>
<evidence type="ECO:0000313" key="4">
    <source>
        <dbReference type="EMBL" id="KAF1808647.1"/>
    </source>
</evidence>
<evidence type="ECO:0000256" key="1">
    <source>
        <dbReference type="ARBA" id="ARBA00006206"/>
    </source>
</evidence>
<reference evidence="4 6" key="1">
    <citation type="submission" date="2020-01" db="EMBL/GenBank/DDBJ databases">
        <authorList>
            <consortium name="DOE Joint Genome Institute"/>
            <person name="Haridas S."/>
            <person name="Albert R."/>
            <person name="Binder M."/>
            <person name="Bloem J."/>
            <person name="Labutti K."/>
            <person name="Salamov A."/>
            <person name="Andreopoulos B."/>
            <person name="Baker S.E."/>
            <person name="Barry K."/>
            <person name="Bills G."/>
            <person name="Bluhm B.H."/>
            <person name="Cannon C."/>
            <person name="Castanera R."/>
            <person name="Culley D.E."/>
            <person name="Daum C."/>
            <person name="Ezra D."/>
            <person name="Gonzalez J.B."/>
            <person name="Henrissat B."/>
            <person name="Kuo A."/>
            <person name="Liang C."/>
            <person name="Lipzen A."/>
            <person name="Lutzoni F."/>
            <person name="Magnuson J."/>
            <person name="Mondo S."/>
            <person name="Nolan M."/>
            <person name="Ohm R."/>
            <person name="Pangilinan J."/>
            <person name="Park H.-J."/>
            <person name="Ramirez L."/>
            <person name="Alfaro M."/>
            <person name="Sun H."/>
            <person name="Tritt A."/>
            <person name="Yoshinaga Y."/>
            <person name="Zwiers L.-H."/>
            <person name="Turgeon B.G."/>
            <person name="Goodwin S.B."/>
            <person name="Spatafora J.W."/>
            <person name="Crous P.W."/>
            <person name="Grigoriev I.V."/>
        </authorList>
    </citation>
    <scope>NUCLEOTIDE SEQUENCE</scope>
    <source>
        <strain evidence="4 6">CBS 781.70</strain>
    </source>
</reference>
<dbReference type="EMBL" id="ML975181">
    <property type="protein sequence ID" value="KAF1808647.1"/>
    <property type="molecule type" value="Genomic_DNA"/>
</dbReference>
<evidence type="ECO:0000256" key="2">
    <source>
        <dbReference type="ARBA" id="ARBA00023235"/>
    </source>
</evidence>
<dbReference type="RefSeq" id="XP_033530278.1">
    <property type="nucleotide sequence ID" value="XM_033680328.1"/>
</dbReference>
<dbReference type="OrthoDB" id="274691at2759"/>
<sequence>MASQDKAVAEFLPLGAIIRTFLVDGQNIVQNFEKTDEYRQYNVPHFGETIGRVANRISGAKINSLNSQSYELAANNGPNSLHGGPTGWGKRVFTGPEVDDKGRTVFRYRSADGEEGFPGAVELRVYYTASTEKSNGKETSVLEIEYEVEMVGNEAEEKDITETVVGITNHSYFNLNLPNSSIADTDVTLATSQHMVVDDTSIPTGPIESYPGISANKPFKLGPTDPDIDHCFILNEDPSSVPIDTRKLPLQRLIHARNPESRINLEVHSTEPAFQFYTGRYIDVPAAGTQPARGSRSGFCVEPSRYVNSINVDEWKGMVILKRGQQYGSKIVYKGWRE</sequence>
<dbReference type="PANTHER" id="PTHR10091:SF0">
    <property type="entry name" value="GALACTOSE MUTAROTASE"/>
    <property type="match status" value="1"/>
</dbReference>
<dbReference type="GO" id="GO:0004034">
    <property type="term" value="F:aldose 1-epimerase activity"/>
    <property type="evidence" value="ECO:0007669"/>
    <property type="project" value="TreeGrafter"/>
</dbReference>
<keyword evidence="3" id="KW-0119">Carbohydrate metabolism</keyword>
<comment type="similarity">
    <text evidence="1">Belongs to the aldose epimerase family.</text>
</comment>
<dbReference type="InterPro" id="IPR047215">
    <property type="entry name" value="Galactose_mutarotase-like"/>
</dbReference>
<gene>
    <name evidence="4 6" type="ORF">P152DRAFT_462369</name>
</gene>
<dbReference type="CDD" id="cd09019">
    <property type="entry name" value="galactose_mutarotase_like"/>
    <property type="match status" value="1"/>
</dbReference>
<dbReference type="InterPro" id="IPR014718">
    <property type="entry name" value="GH-type_carb-bd"/>
</dbReference>
<dbReference type="GO" id="GO:0030246">
    <property type="term" value="F:carbohydrate binding"/>
    <property type="evidence" value="ECO:0007669"/>
    <property type="project" value="InterPro"/>
</dbReference>
<dbReference type="InterPro" id="IPR008183">
    <property type="entry name" value="Aldose_1/G6P_1-epimerase"/>
</dbReference>
<dbReference type="Gene3D" id="2.70.98.10">
    <property type="match status" value="1"/>
</dbReference>
<reference evidence="6" key="2">
    <citation type="submission" date="2020-04" db="EMBL/GenBank/DDBJ databases">
        <authorList>
            <consortium name="NCBI Genome Project"/>
        </authorList>
    </citation>
    <scope>NUCLEOTIDE SEQUENCE</scope>
    <source>
        <strain evidence="6">CBS 781.70</strain>
    </source>
</reference>
<evidence type="ECO:0000313" key="5">
    <source>
        <dbReference type="Proteomes" id="UP000504638"/>
    </source>
</evidence>
<proteinExistence type="inferred from homology"/>
<dbReference type="SUPFAM" id="SSF74650">
    <property type="entry name" value="Galactose mutarotase-like"/>
    <property type="match status" value="1"/>
</dbReference>
<evidence type="ECO:0000256" key="3">
    <source>
        <dbReference type="ARBA" id="ARBA00023277"/>
    </source>
</evidence>
<protein>
    <submittedName>
        <fullName evidence="4 6">Galactose mutarotase-like protein</fullName>
    </submittedName>
</protein>
<keyword evidence="2" id="KW-0413">Isomerase</keyword>
<dbReference type="GO" id="GO:0006006">
    <property type="term" value="P:glucose metabolic process"/>
    <property type="evidence" value="ECO:0007669"/>
    <property type="project" value="TreeGrafter"/>
</dbReference>
<dbReference type="Pfam" id="PF01263">
    <property type="entry name" value="Aldose_epim"/>
    <property type="match status" value="1"/>
</dbReference>
<dbReference type="AlphaFoldDB" id="A0A6G1FS89"/>
<dbReference type="GeneID" id="54420898"/>
<dbReference type="Proteomes" id="UP000504638">
    <property type="component" value="Unplaced"/>
</dbReference>
<keyword evidence="5" id="KW-1185">Reference proteome</keyword>
<name>A0A6G1FS89_9PEZI</name>
<accession>A0A6G1FS89</accession>
<dbReference type="PANTHER" id="PTHR10091">
    <property type="entry name" value="ALDOSE-1-EPIMERASE"/>
    <property type="match status" value="1"/>
</dbReference>
<dbReference type="InterPro" id="IPR011013">
    <property type="entry name" value="Gal_mutarotase_sf_dom"/>
</dbReference>
<evidence type="ECO:0000313" key="6">
    <source>
        <dbReference type="RefSeq" id="XP_033530278.1"/>
    </source>
</evidence>
<organism evidence="4">
    <name type="scientific">Eremomyces bilateralis CBS 781.70</name>
    <dbReference type="NCBI Taxonomy" id="1392243"/>
    <lineage>
        <taxon>Eukaryota</taxon>
        <taxon>Fungi</taxon>
        <taxon>Dikarya</taxon>
        <taxon>Ascomycota</taxon>
        <taxon>Pezizomycotina</taxon>
        <taxon>Dothideomycetes</taxon>
        <taxon>Dothideomycetes incertae sedis</taxon>
        <taxon>Eremomycetales</taxon>
        <taxon>Eremomycetaceae</taxon>
        <taxon>Eremomyces</taxon>
    </lineage>
</organism>